<protein>
    <submittedName>
        <fullName evidence="2">Uncharacterized protein</fullName>
    </submittedName>
</protein>
<keyword evidence="3" id="KW-1185">Reference proteome</keyword>
<reference evidence="2 3" key="1">
    <citation type="submission" date="2017-03" db="EMBL/GenBank/DDBJ databases">
        <title>Genome of the blue death feigning beetle - Asbolus verrucosus.</title>
        <authorList>
            <person name="Rider S.D."/>
        </authorList>
    </citation>
    <scope>NUCLEOTIDE SEQUENCE [LARGE SCALE GENOMIC DNA]</scope>
    <source>
        <strain evidence="2">Butters</strain>
        <tissue evidence="2">Head and leg muscle</tissue>
    </source>
</reference>
<feature type="non-terminal residue" evidence="2">
    <location>
        <position position="138"/>
    </location>
</feature>
<gene>
    <name evidence="2" type="ORF">BDFB_009557</name>
</gene>
<dbReference type="OrthoDB" id="2120499at2759"/>
<feature type="region of interest" description="Disordered" evidence="1">
    <location>
        <begin position="39"/>
        <end position="80"/>
    </location>
</feature>
<dbReference type="EMBL" id="QDEB01082164">
    <property type="protein sequence ID" value="RZC34192.1"/>
    <property type="molecule type" value="Genomic_DNA"/>
</dbReference>
<evidence type="ECO:0000313" key="3">
    <source>
        <dbReference type="Proteomes" id="UP000292052"/>
    </source>
</evidence>
<evidence type="ECO:0000256" key="1">
    <source>
        <dbReference type="SAM" id="MobiDB-lite"/>
    </source>
</evidence>
<comment type="caution">
    <text evidence="2">The sequence shown here is derived from an EMBL/GenBank/DDBJ whole genome shotgun (WGS) entry which is preliminary data.</text>
</comment>
<organism evidence="2 3">
    <name type="scientific">Asbolus verrucosus</name>
    <name type="common">Desert ironclad beetle</name>
    <dbReference type="NCBI Taxonomy" id="1661398"/>
    <lineage>
        <taxon>Eukaryota</taxon>
        <taxon>Metazoa</taxon>
        <taxon>Ecdysozoa</taxon>
        <taxon>Arthropoda</taxon>
        <taxon>Hexapoda</taxon>
        <taxon>Insecta</taxon>
        <taxon>Pterygota</taxon>
        <taxon>Neoptera</taxon>
        <taxon>Endopterygota</taxon>
        <taxon>Coleoptera</taxon>
        <taxon>Polyphaga</taxon>
        <taxon>Cucujiformia</taxon>
        <taxon>Tenebrionidae</taxon>
        <taxon>Pimeliinae</taxon>
        <taxon>Asbolus</taxon>
    </lineage>
</organism>
<accession>A0A482VMR2</accession>
<dbReference type="Proteomes" id="UP000292052">
    <property type="component" value="Unassembled WGS sequence"/>
</dbReference>
<sequence length="138" mass="15845">HRLISGTAAVLKIDGRVFPGERRALLLQKLYDEAADEIMRERNEPPPTEEYCTEYDGNYNRTEITKSEKEEETTRELSEKYPLYASPVTSYWSFKVDQNQRGSICIPGLTTAVDLKNPFKRYSGFTKPISEVLDESSQ</sequence>
<feature type="non-terminal residue" evidence="2">
    <location>
        <position position="1"/>
    </location>
</feature>
<name>A0A482VMR2_ASBVE</name>
<feature type="compositionally biased region" description="Basic and acidic residues" evidence="1">
    <location>
        <begin position="63"/>
        <end position="79"/>
    </location>
</feature>
<dbReference type="AlphaFoldDB" id="A0A482VMR2"/>
<evidence type="ECO:0000313" key="2">
    <source>
        <dbReference type="EMBL" id="RZC34192.1"/>
    </source>
</evidence>
<proteinExistence type="predicted"/>